<evidence type="ECO:0000259" key="5">
    <source>
        <dbReference type="PROSITE" id="PS00906"/>
    </source>
</evidence>
<dbReference type="EMBL" id="CP089286">
    <property type="protein sequence ID" value="UTO55821.1"/>
    <property type="molecule type" value="Genomic_DNA"/>
</dbReference>
<keyword evidence="1" id="KW-0963">Cytoplasm</keyword>
<dbReference type="HAMAP" id="MF_00218">
    <property type="entry name" value="URO_D"/>
    <property type="match status" value="1"/>
</dbReference>
<gene>
    <name evidence="1 6" type="primary">hemE</name>
    <name evidence="7" type="ORF">LUA81_02000</name>
    <name evidence="6" type="ORF">LUA82_02020</name>
</gene>
<feature type="binding site" evidence="1">
    <location>
        <position position="144"/>
    </location>
    <ligand>
        <name>substrate</name>
    </ligand>
</feature>
<keyword evidence="1 3" id="KW-0210">Decarboxylase</keyword>
<comment type="subcellular location">
    <subcellularLocation>
        <location evidence="1">Cytoplasm</location>
    </subcellularLocation>
</comment>
<dbReference type="EC" id="4.1.1.37" evidence="1 2"/>
<dbReference type="RefSeq" id="WP_218194490.1">
    <property type="nucleotide sequence ID" value="NZ_CP089285.1"/>
</dbReference>
<comment type="pathway">
    <text evidence="1 3">Porphyrin-containing compound metabolism; protoporphyrin-IX biosynthesis; coproporphyrinogen-III from 5-aminolevulinate: step 4/4.</text>
</comment>
<feature type="domain" description="Uroporphyrinogen decarboxylase (URO-D)" evidence="5">
    <location>
        <begin position="15"/>
        <end position="24"/>
    </location>
</feature>
<protein>
    <recommendedName>
        <fullName evidence="1 2">Uroporphyrinogen decarboxylase</fullName>
        <shortName evidence="1">UPD</shortName>
        <shortName evidence="1">URO-D</shortName>
        <ecNumber evidence="1 2">4.1.1.37</ecNumber>
    </recommendedName>
</protein>
<dbReference type="EMBL" id="CP089285">
    <property type="protein sequence ID" value="UTO56736.1"/>
    <property type="molecule type" value="Genomic_DNA"/>
</dbReference>
<keyword evidence="1 3" id="KW-0456">Lyase</keyword>
<evidence type="ECO:0000256" key="4">
    <source>
        <dbReference type="RuleBase" id="RU004169"/>
    </source>
</evidence>
<dbReference type="InterPro" id="IPR000257">
    <property type="entry name" value="Uroporphyrinogen_deCOase"/>
</dbReference>
<keyword evidence="9" id="KW-1185">Reference proteome</keyword>
<comment type="similarity">
    <text evidence="1 4">Belongs to the uroporphyrinogen decarboxylase family.</text>
</comment>
<dbReference type="Proteomes" id="UP001059985">
    <property type="component" value="Chromosome"/>
</dbReference>
<dbReference type="AlphaFoldDB" id="A0A9Q9F5S1"/>
<feature type="binding site" evidence="1">
    <location>
        <position position="197"/>
    </location>
    <ligand>
        <name>substrate</name>
    </ligand>
</feature>
<dbReference type="PROSITE" id="PS00906">
    <property type="entry name" value="UROD_1"/>
    <property type="match status" value="1"/>
</dbReference>
<organism evidence="6 8">
    <name type="scientific">Neoehrlichia mikurensis</name>
    <dbReference type="NCBI Taxonomy" id="89586"/>
    <lineage>
        <taxon>Bacteria</taxon>
        <taxon>Pseudomonadati</taxon>
        <taxon>Pseudomonadota</taxon>
        <taxon>Alphaproteobacteria</taxon>
        <taxon>Rickettsiales</taxon>
        <taxon>Anaplasmataceae</taxon>
        <taxon>Candidatus Neoehrlichia</taxon>
    </lineage>
</organism>
<comment type="caution">
    <text evidence="1">Lacks conserved residue(s) required for the propagation of feature annotation.</text>
</comment>
<dbReference type="Pfam" id="PF01208">
    <property type="entry name" value="URO-D"/>
    <property type="match status" value="1"/>
</dbReference>
<dbReference type="CDD" id="cd00717">
    <property type="entry name" value="URO-D"/>
    <property type="match status" value="1"/>
</dbReference>
<dbReference type="Proteomes" id="UP001059822">
    <property type="component" value="Chromosome"/>
</dbReference>
<feature type="binding site" evidence="1">
    <location>
        <position position="70"/>
    </location>
    <ligand>
        <name>substrate</name>
    </ligand>
</feature>
<evidence type="ECO:0000256" key="3">
    <source>
        <dbReference type="RuleBase" id="RU000554"/>
    </source>
</evidence>
<dbReference type="InterPro" id="IPR006361">
    <property type="entry name" value="Uroporphyrinogen_deCO2ase_HemE"/>
</dbReference>
<feature type="binding site" evidence="1">
    <location>
        <position position="311"/>
    </location>
    <ligand>
        <name>substrate</name>
    </ligand>
</feature>
<dbReference type="PANTHER" id="PTHR21091">
    <property type="entry name" value="METHYLTETRAHYDROFOLATE:HOMOCYSTEINE METHYLTRANSFERASE RELATED"/>
    <property type="match status" value="1"/>
</dbReference>
<dbReference type="GO" id="GO:0004853">
    <property type="term" value="F:uroporphyrinogen decarboxylase activity"/>
    <property type="evidence" value="ECO:0007669"/>
    <property type="project" value="UniProtKB-UniRule"/>
</dbReference>
<comment type="function">
    <text evidence="1">Catalyzes the decarboxylation of four acetate groups of uroporphyrinogen-III to yield coproporphyrinogen-III.</text>
</comment>
<comment type="catalytic activity">
    <reaction evidence="1 3">
        <text>uroporphyrinogen III + 4 H(+) = coproporphyrinogen III + 4 CO2</text>
        <dbReference type="Rhea" id="RHEA:19865"/>
        <dbReference type="ChEBI" id="CHEBI:15378"/>
        <dbReference type="ChEBI" id="CHEBI:16526"/>
        <dbReference type="ChEBI" id="CHEBI:57308"/>
        <dbReference type="ChEBI" id="CHEBI:57309"/>
        <dbReference type="EC" id="4.1.1.37"/>
    </reaction>
</comment>
<evidence type="ECO:0000256" key="2">
    <source>
        <dbReference type="NCBIfam" id="TIGR01464"/>
    </source>
</evidence>
<keyword evidence="1 3" id="KW-0627">Porphyrin biosynthesis</keyword>
<evidence type="ECO:0000313" key="7">
    <source>
        <dbReference type="EMBL" id="UTO56736.1"/>
    </source>
</evidence>
<evidence type="ECO:0000313" key="9">
    <source>
        <dbReference type="Proteomes" id="UP001059985"/>
    </source>
</evidence>
<dbReference type="GO" id="GO:0006782">
    <property type="term" value="P:protoporphyrinogen IX biosynthetic process"/>
    <property type="evidence" value="ECO:0007669"/>
    <property type="project" value="UniProtKB-UniRule"/>
</dbReference>
<dbReference type="GO" id="GO:0005829">
    <property type="term" value="C:cytosol"/>
    <property type="evidence" value="ECO:0007669"/>
    <property type="project" value="TreeGrafter"/>
</dbReference>
<accession>A0A9Q9F5S1</accession>
<sequence>MLKTITEKKRQETIPIWLMRQAGRYLPEYKEVRKQYKDFMEICYNSDLIQILTMQPIERFNLDAAIIFSDILVVPDVLGCKVKFIEGIGPKLKTISHHSEINYTEDTVEKLNPIFDGIRKVKKSLPKGKPLIGFAGSPWTVASYMTGKENNFAKIRQMCYSDTSTLESIIKIITKLTISYLIQQIKSGVDIIQLFDSHAGILPSTLFTKWVIEPTKEIVSHIKKKYPELPIIGFPKGAGVMYKNFSEETGVSVTSIDYNIPITWAKNNIKTVIQGNLDPFLLAYSKKHIAKEVEKIIKDSDNIPLIFNLGHGIIPDTPIENVNDLIQTVKTLTKN</sequence>
<dbReference type="PANTHER" id="PTHR21091:SF169">
    <property type="entry name" value="UROPORPHYRINOGEN DECARBOXYLASE"/>
    <property type="match status" value="1"/>
</dbReference>
<evidence type="ECO:0000313" key="8">
    <source>
        <dbReference type="Proteomes" id="UP001059822"/>
    </source>
</evidence>
<evidence type="ECO:0000256" key="1">
    <source>
        <dbReference type="HAMAP-Rule" id="MF_00218"/>
    </source>
</evidence>
<proteinExistence type="inferred from homology"/>
<reference evidence="6" key="1">
    <citation type="journal article" date="2022" name="Microorganisms">
        <title>Assembly and Comparison of Ca. Neoehrlichia mikurensis Genomes.</title>
        <authorList>
            <person name="Azagi T."/>
            <person name="Dirks R.P."/>
            <person name="Yebra-Pimentel E.S."/>
            <person name="Schaap P.J."/>
            <person name="Koehorst J.J."/>
            <person name="Esser H.J."/>
            <person name="Sprong H."/>
        </authorList>
    </citation>
    <scope>NUCLEOTIDE SEQUENCE</scope>
    <source>
        <strain evidence="7">18-2804</strain>
        <strain evidence="6">18-2837</strain>
    </source>
</reference>
<feature type="site" description="Transition state stabilizer" evidence="1">
    <location>
        <position position="70"/>
    </location>
</feature>
<comment type="subunit">
    <text evidence="1">Homodimer.</text>
</comment>
<dbReference type="NCBIfam" id="TIGR01464">
    <property type="entry name" value="hemE"/>
    <property type="match status" value="1"/>
</dbReference>
<name>A0A9Q9F5S1_9RICK</name>
<feature type="binding site" evidence="1">
    <location>
        <begin position="20"/>
        <end position="24"/>
    </location>
    <ligand>
        <name>substrate</name>
    </ligand>
</feature>
<evidence type="ECO:0000313" key="6">
    <source>
        <dbReference type="EMBL" id="UTO55821.1"/>
    </source>
</evidence>